<dbReference type="InterPro" id="IPR027038">
    <property type="entry name" value="RanGap"/>
</dbReference>
<dbReference type="GO" id="GO:0005829">
    <property type="term" value="C:cytosol"/>
    <property type="evidence" value="ECO:0007669"/>
    <property type="project" value="TreeGrafter"/>
</dbReference>
<dbReference type="InterPro" id="IPR001611">
    <property type="entry name" value="Leu-rich_rpt"/>
</dbReference>
<dbReference type="PANTHER" id="PTHR24113">
    <property type="entry name" value="RAN GTPASE-ACTIVATING PROTEIN 1"/>
    <property type="match status" value="1"/>
</dbReference>
<reference evidence="4 5" key="1">
    <citation type="journal article" date="2012" name="Genome Biol.">
        <title>Genome and low-iron response of an oceanic diatom adapted to chronic iron limitation.</title>
        <authorList>
            <person name="Lommer M."/>
            <person name="Specht M."/>
            <person name="Roy A.S."/>
            <person name="Kraemer L."/>
            <person name="Andreson R."/>
            <person name="Gutowska M.A."/>
            <person name="Wolf J."/>
            <person name="Bergner S.V."/>
            <person name="Schilhabel M.B."/>
            <person name="Klostermeier U.C."/>
            <person name="Beiko R.G."/>
            <person name="Rosenstiel P."/>
            <person name="Hippler M."/>
            <person name="Laroche J."/>
        </authorList>
    </citation>
    <scope>NUCLEOTIDE SEQUENCE [LARGE SCALE GENOMIC DNA]</scope>
    <source>
        <strain evidence="4 5">CCMP1005</strain>
    </source>
</reference>
<dbReference type="GO" id="GO:0031267">
    <property type="term" value="F:small GTPase binding"/>
    <property type="evidence" value="ECO:0007669"/>
    <property type="project" value="TreeGrafter"/>
</dbReference>
<sequence length="556" mass="61565">GVKPWRAAAASPGWCKVKGEPTRLVSRTPLPTADVGARATTSFILRAEKAQTMSLSKTTDYDSLEATTRIEDITGDEVNQGTLRSLKDDDGELFSLSLCAEGVVEEGDYHPKSSEELGWLGHFAKKSAHLVELEVVGSTSDIFKNCSEQSEDRFYEDLCSCNNIKKIKVIDTDLADIISKLGTSVNKNFTRWDIQECYLGAVEVNQLFTAFQGIENLEEVSMSYEYDSRYRDVGDEIMARCIQKLAACTRMQELNICGLRLHTNSCAALSTVFPRMAALLEMDLNDNLIGNDGVEVLIRGLAECKHLHSLSLCHNRIGDDGLEMLARGVPASVNTLELRGNEIALFARQLPLLRFKKLDLSGNTLSSDGPRVIAASLANPECRLEALYLGNTSIRDEGAEILATSLRNNQRLTELLLTSGNAITETTGWNVFLPILCDATSIEATHGSNHTLQSLGYRYMVRQDIQTMLDLNSDKNKSSVAATKILQTHPHLDMRPLLDGRLILMPYVVAWLDRFAECRLDLKLSSIYEFARAMPMEVVEGLSGTKKGKKRRRSSA</sequence>
<protein>
    <submittedName>
        <fullName evidence="4">Uncharacterized protein</fullName>
    </submittedName>
</protein>
<dbReference type="GO" id="GO:0006913">
    <property type="term" value="P:nucleocytoplasmic transport"/>
    <property type="evidence" value="ECO:0007669"/>
    <property type="project" value="TreeGrafter"/>
</dbReference>
<dbReference type="GO" id="GO:0005096">
    <property type="term" value="F:GTPase activator activity"/>
    <property type="evidence" value="ECO:0007669"/>
    <property type="project" value="UniProtKB-KW"/>
</dbReference>
<gene>
    <name evidence="4" type="ORF">THAOC_05278</name>
</gene>
<dbReference type="PANTHER" id="PTHR24113:SF12">
    <property type="entry name" value="RAN GTPASE-ACTIVATING PROTEIN 1"/>
    <property type="match status" value="1"/>
</dbReference>
<dbReference type="InterPro" id="IPR032675">
    <property type="entry name" value="LRR_dom_sf"/>
</dbReference>
<keyword evidence="1" id="KW-0343">GTPase activation</keyword>
<dbReference type="Proteomes" id="UP000266841">
    <property type="component" value="Unassembled WGS sequence"/>
</dbReference>
<evidence type="ECO:0000256" key="2">
    <source>
        <dbReference type="ARBA" id="ARBA00022614"/>
    </source>
</evidence>
<dbReference type="AlphaFoldDB" id="K0TN00"/>
<keyword evidence="3" id="KW-0677">Repeat</keyword>
<evidence type="ECO:0000313" key="4">
    <source>
        <dbReference type="EMBL" id="EJK73117.1"/>
    </source>
</evidence>
<dbReference type="SUPFAM" id="SSF52047">
    <property type="entry name" value="RNI-like"/>
    <property type="match status" value="1"/>
</dbReference>
<dbReference type="SMART" id="SM00368">
    <property type="entry name" value="LRR_RI"/>
    <property type="match status" value="4"/>
</dbReference>
<evidence type="ECO:0000256" key="3">
    <source>
        <dbReference type="ARBA" id="ARBA00022737"/>
    </source>
</evidence>
<dbReference type="OrthoDB" id="120976at2759"/>
<dbReference type="Gene3D" id="3.80.10.10">
    <property type="entry name" value="Ribonuclease Inhibitor"/>
    <property type="match status" value="2"/>
</dbReference>
<comment type="caution">
    <text evidence="4">The sequence shown here is derived from an EMBL/GenBank/DDBJ whole genome shotgun (WGS) entry which is preliminary data.</text>
</comment>
<proteinExistence type="predicted"/>
<evidence type="ECO:0000313" key="5">
    <source>
        <dbReference type="Proteomes" id="UP000266841"/>
    </source>
</evidence>
<dbReference type="GO" id="GO:0005634">
    <property type="term" value="C:nucleus"/>
    <property type="evidence" value="ECO:0007669"/>
    <property type="project" value="TreeGrafter"/>
</dbReference>
<dbReference type="GO" id="GO:0048471">
    <property type="term" value="C:perinuclear region of cytoplasm"/>
    <property type="evidence" value="ECO:0007669"/>
    <property type="project" value="TreeGrafter"/>
</dbReference>
<keyword evidence="2" id="KW-0433">Leucine-rich repeat</keyword>
<name>K0TN00_THAOC</name>
<keyword evidence="5" id="KW-1185">Reference proteome</keyword>
<dbReference type="Pfam" id="PF13516">
    <property type="entry name" value="LRR_6"/>
    <property type="match status" value="1"/>
</dbReference>
<organism evidence="4 5">
    <name type="scientific">Thalassiosira oceanica</name>
    <name type="common">Marine diatom</name>
    <dbReference type="NCBI Taxonomy" id="159749"/>
    <lineage>
        <taxon>Eukaryota</taxon>
        <taxon>Sar</taxon>
        <taxon>Stramenopiles</taxon>
        <taxon>Ochrophyta</taxon>
        <taxon>Bacillariophyta</taxon>
        <taxon>Coscinodiscophyceae</taxon>
        <taxon>Thalassiosirophycidae</taxon>
        <taxon>Thalassiosirales</taxon>
        <taxon>Thalassiosiraceae</taxon>
        <taxon>Thalassiosira</taxon>
    </lineage>
</organism>
<evidence type="ECO:0000256" key="1">
    <source>
        <dbReference type="ARBA" id="ARBA00022468"/>
    </source>
</evidence>
<feature type="non-terminal residue" evidence="4">
    <location>
        <position position="1"/>
    </location>
</feature>
<dbReference type="EMBL" id="AGNL01004818">
    <property type="protein sequence ID" value="EJK73117.1"/>
    <property type="molecule type" value="Genomic_DNA"/>
</dbReference>
<accession>K0TN00</accession>